<dbReference type="EMBL" id="CAMXCT010000533">
    <property type="protein sequence ID" value="CAI3980043.1"/>
    <property type="molecule type" value="Genomic_DNA"/>
</dbReference>
<evidence type="ECO:0000256" key="2">
    <source>
        <dbReference type="SAM" id="Phobius"/>
    </source>
</evidence>
<dbReference type="AlphaFoldDB" id="A0A9P1FL19"/>
<reference evidence="3" key="1">
    <citation type="submission" date="2022-10" db="EMBL/GenBank/DDBJ databases">
        <authorList>
            <person name="Chen Y."/>
            <person name="Dougan E. K."/>
            <person name="Chan C."/>
            <person name="Rhodes N."/>
            <person name="Thang M."/>
        </authorList>
    </citation>
    <scope>NUCLEOTIDE SEQUENCE</scope>
</reference>
<evidence type="ECO:0000313" key="3">
    <source>
        <dbReference type="EMBL" id="CAI3980043.1"/>
    </source>
</evidence>
<dbReference type="Proteomes" id="UP001152797">
    <property type="component" value="Unassembled WGS sequence"/>
</dbReference>
<reference evidence="4 5" key="2">
    <citation type="submission" date="2024-05" db="EMBL/GenBank/DDBJ databases">
        <authorList>
            <person name="Chen Y."/>
            <person name="Shah S."/>
            <person name="Dougan E. K."/>
            <person name="Thang M."/>
            <person name="Chan C."/>
        </authorList>
    </citation>
    <scope>NUCLEOTIDE SEQUENCE [LARGE SCALE GENOMIC DNA]</scope>
</reference>
<sequence>MQLELQRSPMQSDGIDRFRMQSLPQVDDFEHFTENVAMDYKFNLYGADLTKKSNFKRRFCVQSAGVTIAGITGKDVLKDMRQIQVDFKIELTRSVKAIFKDWSEHMELYRSLLTFPWQIEGVLGNRVKPVSKFYLGVPGIIPGIDDEAAPDPDELDEVDATAGTGSAVLQDGDGTELQTFPVTPLIPLAPRTPMPEPTQEVQAPRRTPPPPTAVVSAPVEGAEQEQTFNGVKFHVFLAACNERSLQLQSSENNEIAEQAETIYEVIMDCFYSSEDDGVKQSTIDSAMFAYERLQNLDPTFVVDFSALEIENFNTGILAEPDVEDMLPPDMDDEYMRIELPNPYEQYSPEDMGLWMISRLSKRIKQCIGAGDTERCRRNAERRAIMVGVLKVCKRDPSQRHRAMFMMQTMDDISKGEGGHSADEFARLQSKELMKNHIKVVSRALTDETGMDETYQRKQAGVNALAKQVLRVLSVFSLVNMTEGLQVSSSAFSFEFCGDVYMSPISVAMSFAWMISWMCQMKFALAVMLLFSCINVAAGSGEGTSSQALSLGLSPMVYMCVFIGVICFAVSRVARHFEGRSDSDESETLLQEPDAETEPNEEQTFNGVKFHVFLAACNERSLQLQSSENNEIAEQAETIYEVIMDCFYSSEDDGVKQSTIDSAMFAYERLQNLDPTFVVDFSALEIENFNTGILAEPDVEDMLPPDMDDEYMRIELPNPYEQYSPEDMGLWMISRLSKRIKQCIGAGDTERCRRNAERRAIMVGVLKVCKRDPSQRHRAMFMMQTMDDISPGQSESEGENTESTND</sequence>
<proteinExistence type="predicted"/>
<feature type="transmembrane region" description="Helical" evidence="2">
    <location>
        <begin position="546"/>
        <end position="569"/>
    </location>
</feature>
<accession>A0A9P1FL19</accession>
<keyword evidence="2" id="KW-1133">Transmembrane helix</keyword>
<organism evidence="3">
    <name type="scientific">Cladocopium goreaui</name>
    <dbReference type="NCBI Taxonomy" id="2562237"/>
    <lineage>
        <taxon>Eukaryota</taxon>
        <taxon>Sar</taxon>
        <taxon>Alveolata</taxon>
        <taxon>Dinophyceae</taxon>
        <taxon>Suessiales</taxon>
        <taxon>Symbiodiniaceae</taxon>
        <taxon>Cladocopium</taxon>
    </lineage>
</organism>
<dbReference type="EMBL" id="CAMXCT030000533">
    <property type="protein sequence ID" value="CAL4767355.1"/>
    <property type="molecule type" value="Genomic_DNA"/>
</dbReference>
<gene>
    <name evidence="3" type="ORF">C1SCF055_LOCUS7952</name>
</gene>
<feature type="transmembrane region" description="Helical" evidence="2">
    <location>
        <begin position="522"/>
        <end position="540"/>
    </location>
</feature>
<comment type="caution">
    <text evidence="3">The sequence shown here is derived from an EMBL/GenBank/DDBJ whole genome shotgun (WGS) entry which is preliminary data.</text>
</comment>
<keyword evidence="5" id="KW-1185">Reference proteome</keyword>
<evidence type="ECO:0000256" key="1">
    <source>
        <dbReference type="SAM" id="MobiDB-lite"/>
    </source>
</evidence>
<evidence type="ECO:0000313" key="5">
    <source>
        <dbReference type="Proteomes" id="UP001152797"/>
    </source>
</evidence>
<dbReference type="EMBL" id="CAMXCT020000533">
    <property type="protein sequence ID" value="CAL1133418.1"/>
    <property type="molecule type" value="Genomic_DNA"/>
</dbReference>
<feature type="region of interest" description="Disordered" evidence="1">
    <location>
        <begin position="185"/>
        <end position="216"/>
    </location>
</feature>
<name>A0A9P1FL19_9DINO</name>
<keyword evidence="2" id="KW-0812">Transmembrane</keyword>
<feature type="region of interest" description="Disordered" evidence="1">
    <location>
        <begin position="582"/>
        <end position="601"/>
    </location>
</feature>
<evidence type="ECO:0000313" key="4">
    <source>
        <dbReference type="EMBL" id="CAL4767355.1"/>
    </source>
</evidence>
<keyword evidence="2" id="KW-0472">Membrane</keyword>
<protein>
    <submittedName>
        <fullName evidence="3">Uncharacterized protein</fullName>
    </submittedName>
</protein>